<evidence type="ECO:0000256" key="4">
    <source>
        <dbReference type="ARBA" id="ARBA00035393"/>
    </source>
</evidence>
<dbReference type="Proteomes" id="UP000322530">
    <property type="component" value="Unassembled WGS sequence"/>
</dbReference>
<evidence type="ECO:0000256" key="5">
    <source>
        <dbReference type="ARBA" id="ARBA00048204"/>
    </source>
</evidence>
<keyword evidence="7" id="KW-1185">Reference proteome</keyword>
<dbReference type="EMBL" id="BIXY01000013">
    <property type="protein sequence ID" value="GCF07680.1"/>
    <property type="molecule type" value="Genomic_DNA"/>
</dbReference>
<dbReference type="PANTHER" id="PTHR21314">
    <property type="entry name" value="QUEUOSINE 5'-PHOSPHATE N-GLYCOSYLASE_HYDROLASE-RELATED"/>
    <property type="match status" value="1"/>
</dbReference>
<dbReference type="AlphaFoldDB" id="A0A5A5T875"/>
<evidence type="ECO:0000313" key="6">
    <source>
        <dbReference type="EMBL" id="GCF07680.1"/>
    </source>
</evidence>
<dbReference type="RefSeq" id="WP_216368796.1">
    <property type="nucleotide sequence ID" value="NZ_BIXY01000013.1"/>
</dbReference>
<comment type="similarity">
    <text evidence="2">Belongs to the QNG1 protein family.</text>
</comment>
<evidence type="ECO:0000256" key="3">
    <source>
        <dbReference type="ARBA" id="ARBA00035306"/>
    </source>
</evidence>
<evidence type="ECO:0000256" key="1">
    <source>
        <dbReference type="ARBA" id="ARBA00022801"/>
    </source>
</evidence>
<gene>
    <name evidence="6" type="ORF">KDI_12440</name>
</gene>
<dbReference type="PANTHER" id="PTHR21314:SF0">
    <property type="entry name" value="QUEUOSINE 5'-PHOSPHATE N-GLYCOSYLASE_HYDROLASE"/>
    <property type="match status" value="1"/>
</dbReference>
<dbReference type="GO" id="GO:0016787">
    <property type="term" value="F:hydrolase activity"/>
    <property type="evidence" value="ECO:0007669"/>
    <property type="project" value="UniProtKB-KW"/>
</dbReference>
<dbReference type="Pfam" id="PF10343">
    <property type="entry name" value="Q_salvage"/>
    <property type="match status" value="1"/>
</dbReference>
<accession>A0A5A5T875</accession>
<keyword evidence="1" id="KW-0378">Hydrolase</keyword>
<name>A0A5A5T875_9CHLR</name>
<comment type="catalytic activity">
    <reaction evidence="5">
        <text>queuosine 5'-phosphate + H2O = queuine + D-ribose 5-phosphate</text>
        <dbReference type="Rhea" id="RHEA:75387"/>
        <dbReference type="ChEBI" id="CHEBI:15377"/>
        <dbReference type="ChEBI" id="CHEBI:17433"/>
        <dbReference type="ChEBI" id="CHEBI:78346"/>
        <dbReference type="ChEBI" id="CHEBI:194371"/>
    </reaction>
    <physiologicalReaction direction="left-to-right" evidence="5">
        <dbReference type="Rhea" id="RHEA:75388"/>
    </physiologicalReaction>
</comment>
<evidence type="ECO:0000256" key="2">
    <source>
        <dbReference type="ARBA" id="ARBA00035119"/>
    </source>
</evidence>
<evidence type="ECO:0000313" key="7">
    <source>
        <dbReference type="Proteomes" id="UP000322530"/>
    </source>
</evidence>
<proteinExistence type="inferred from homology"/>
<reference evidence="6 7" key="1">
    <citation type="submission" date="2019-01" db="EMBL/GenBank/DDBJ databases">
        <title>Draft genome sequence of Dictyobacter sp. Uno17.</title>
        <authorList>
            <person name="Wang C.M."/>
            <person name="Zheng Y."/>
            <person name="Sakai Y."/>
            <person name="Abe K."/>
            <person name="Yokota A."/>
            <person name="Yabe S."/>
        </authorList>
    </citation>
    <scope>NUCLEOTIDE SEQUENCE [LARGE SCALE GENOMIC DNA]</scope>
    <source>
        <strain evidence="6 7">Uno17</strain>
    </source>
</reference>
<organism evidence="6 7">
    <name type="scientific">Dictyobacter arantiisoli</name>
    <dbReference type="NCBI Taxonomy" id="2014874"/>
    <lineage>
        <taxon>Bacteria</taxon>
        <taxon>Bacillati</taxon>
        <taxon>Chloroflexota</taxon>
        <taxon>Ktedonobacteria</taxon>
        <taxon>Ktedonobacterales</taxon>
        <taxon>Dictyobacteraceae</taxon>
        <taxon>Dictyobacter</taxon>
    </lineage>
</organism>
<sequence>MAEYSSSHNDAAENERYMLSMTDPLGILSSVHKVVERSAHVKINPAPIDHLSQLWLQDNAPARQSAASLWDERYHFSDGTARTVNWLLVLDALNFCFWAEKGQDRWTIEYQGQTLNGYWAEAAALKRAVEEELPLWDANYLSTISEATVAHIFRGTGTIPLFEQRVQHAREVGRVLLERYAGQFTQAIAQSGRNAIQLVLLLERYFPSFRDVAIYRGSAVRFLKRAQITIADISGSFHGKGWGAITNQDQLTIFADYKLPQVLRDYNVLEYQTELAQRVDNQELIPAGSEEEVEIRACTIWACELLRRALQQQGRRVTAAEIDMRLWLLGQQSDAMHPYHRTRTIYY</sequence>
<comment type="caution">
    <text evidence="6">The sequence shown here is derived from an EMBL/GenBank/DDBJ whole genome shotgun (WGS) entry which is preliminary data.</text>
</comment>
<protein>
    <recommendedName>
        <fullName evidence="3">Queuosine 5'-phosphate N-glycosylase/hydrolase</fullName>
    </recommendedName>
    <alternativeName>
        <fullName evidence="4">Queuosine-nucleotide N-glycosylase/hydrolase</fullName>
    </alternativeName>
</protein>
<dbReference type="GO" id="GO:0006400">
    <property type="term" value="P:tRNA modification"/>
    <property type="evidence" value="ECO:0007669"/>
    <property type="project" value="TreeGrafter"/>
</dbReference>
<dbReference type="InterPro" id="IPR019438">
    <property type="entry name" value="Q_salvage"/>
</dbReference>